<reference evidence="2" key="2">
    <citation type="submission" date="2012-03" db="EMBL/GenBank/DDBJ databases">
        <title>Complete genome sequence of Flavobacterium indicum GPTSA100-9T, isolated from warm spring water.</title>
        <authorList>
            <person name="Barbier P."/>
            <person name="Houel A."/>
            <person name="Loux V."/>
            <person name="Poulain J."/>
            <person name="Bernardet J.-F."/>
            <person name="Touchon M."/>
            <person name="Duchaud E."/>
        </authorList>
    </citation>
    <scope>NUCLEOTIDE SEQUENCE [LARGE SCALE GENOMIC DNA]</scope>
    <source>
        <strain evidence="2">DSM 17447 / CIP 109464 / GPTSA100-9</strain>
    </source>
</reference>
<dbReference type="OrthoDB" id="9798250at2"/>
<dbReference type="RefSeq" id="WP_014388764.1">
    <property type="nucleotide sequence ID" value="NC_017025.1"/>
</dbReference>
<dbReference type="NCBIfam" id="TIGR04282">
    <property type="entry name" value="glyco_like_cofC"/>
    <property type="match status" value="1"/>
</dbReference>
<dbReference type="SUPFAM" id="SSF53448">
    <property type="entry name" value="Nucleotide-diphospho-sugar transferases"/>
    <property type="match status" value="1"/>
</dbReference>
<dbReference type="STRING" id="1094466.KQS_08540"/>
<sequence>MEKKLVLVFTRNPELGKVKTRLAVTIGKKNALKVYVHLLAHTKQCIAQVNAFKRVLYSNDIVLNDIWDTATFEKDIQQGTDLGLRMKNAFEKGFKNGFDKIVIVGSDLPTLESKDIEDAFKLLDENEVVIGPAEDGGYYLLGLKTIPNGIFENKNWGTNTVLSDTLTNLSNINTAFLRMQNDIDTIDDIKNIPEFQKYL</sequence>
<dbReference type="InterPro" id="IPR018641">
    <property type="entry name" value="Trfase_1_rSAM/seldom-assoc"/>
</dbReference>
<dbReference type="AlphaFoldDB" id="H8XTR5"/>
<dbReference type="eggNOG" id="COG3222">
    <property type="taxonomic scope" value="Bacteria"/>
</dbReference>
<dbReference type="PATRIC" id="fig|1094466.5.peg.1673"/>
<keyword evidence="2" id="KW-1185">Reference proteome</keyword>
<dbReference type="PANTHER" id="PTHR36529">
    <property type="entry name" value="SLL1095 PROTEIN"/>
    <property type="match status" value="1"/>
</dbReference>
<dbReference type="Gene3D" id="3.90.550.10">
    <property type="entry name" value="Spore Coat Polysaccharide Biosynthesis Protein SpsA, Chain A"/>
    <property type="match status" value="1"/>
</dbReference>
<dbReference type="InterPro" id="IPR029044">
    <property type="entry name" value="Nucleotide-diphossugar_trans"/>
</dbReference>
<dbReference type="Proteomes" id="UP000007599">
    <property type="component" value="Chromosome I"/>
</dbReference>
<dbReference type="HOGENOM" id="CLU_075662_2_0_10"/>
<evidence type="ECO:0000313" key="1">
    <source>
        <dbReference type="EMBL" id="CCG53645.1"/>
    </source>
</evidence>
<evidence type="ECO:0000313" key="2">
    <source>
        <dbReference type="Proteomes" id="UP000007599"/>
    </source>
</evidence>
<name>H8XTR5_FLAIG</name>
<dbReference type="KEGG" id="fin:KQS_08540"/>
<evidence type="ECO:0008006" key="3">
    <source>
        <dbReference type="Google" id="ProtNLM"/>
    </source>
</evidence>
<dbReference type="EMBL" id="HE774682">
    <property type="protein sequence ID" value="CCG53645.1"/>
    <property type="molecule type" value="Genomic_DNA"/>
</dbReference>
<gene>
    <name evidence="1" type="ordered locus">KQS_08540</name>
</gene>
<organism evidence="1 2">
    <name type="scientific">Flavobacterium indicum (strain DSM 17447 / CIP 109464 / GPTSA100-9)</name>
    <dbReference type="NCBI Taxonomy" id="1094466"/>
    <lineage>
        <taxon>Bacteria</taxon>
        <taxon>Pseudomonadati</taxon>
        <taxon>Bacteroidota</taxon>
        <taxon>Flavobacteriia</taxon>
        <taxon>Flavobacteriales</taxon>
        <taxon>Flavobacteriaceae</taxon>
        <taxon>Flavobacterium</taxon>
    </lineage>
</organism>
<protein>
    <recommendedName>
        <fullName evidence="3">Glycosyltransferase</fullName>
    </recommendedName>
</protein>
<proteinExistence type="predicted"/>
<dbReference type="PANTHER" id="PTHR36529:SF1">
    <property type="entry name" value="GLYCOSYLTRANSFERASE"/>
    <property type="match status" value="1"/>
</dbReference>
<reference evidence="1 2" key="1">
    <citation type="journal article" date="2012" name="J. Bacteriol.">
        <title>Complete Genome Sequence of Flavobacterium indicum GPSTA100-9T, Isolated from Warm Spring Water.</title>
        <authorList>
            <person name="Barbier P."/>
            <person name="Houel A."/>
            <person name="Loux V."/>
            <person name="Poulain J."/>
            <person name="Bernardet J.F."/>
            <person name="Touchon M."/>
            <person name="Duchaud E."/>
        </authorList>
    </citation>
    <scope>NUCLEOTIDE SEQUENCE [LARGE SCALE GENOMIC DNA]</scope>
    <source>
        <strain evidence="2">DSM 17447 / CIP 109464 / GPTSA100-9</strain>
    </source>
</reference>
<accession>H8XTR5</accession>
<dbReference type="Pfam" id="PF09837">
    <property type="entry name" value="DUF2064"/>
    <property type="match status" value="1"/>
</dbReference>